<dbReference type="OrthoDB" id="2412060at2"/>
<dbReference type="AlphaFoldDB" id="A0A2C6WSF7"/>
<dbReference type="Proteomes" id="UP000223828">
    <property type="component" value="Unassembled WGS sequence"/>
</dbReference>
<feature type="transmembrane region" description="Helical" evidence="1">
    <location>
        <begin position="6"/>
        <end position="26"/>
    </location>
</feature>
<evidence type="ECO:0000313" key="3">
    <source>
        <dbReference type="EMBL" id="UQW80644.1"/>
    </source>
</evidence>
<reference evidence="4" key="2">
    <citation type="submission" date="2017-10" db="EMBL/GenBank/DDBJ databases">
        <title>Staphylococcus edaphicus sp. nov., isolated in Antarctica, harbouring mecC gene and genomic islands essential in adaptation to extreme environment.</title>
        <authorList>
            <person name="Pantucek R."/>
            <person name="Sedlacek I."/>
            <person name="Indrakova A."/>
            <person name="Vrbovska V."/>
            <person name="Maslanova I."/>
            <person name="Kovarovic V."/>
            <person name="Svec P."/>
            <person name="Kralova S."/>
            <person name="Kristofova L."/>
            <person name="Keklakova J."/>
            <person name="Petras P."/>
            <person name="Doskar J."/>
        </authorList>
    </citation>
    <scope>NUCLEOTIDE SEQUENCE [LARGE SCALE GENOMIC DNA]</scope>
    <source>
        <strain evidence="4">CCM 5085</strain>
    </source>
</reference>
<keyword evidence="1" id="KW-0472">Membrane</keyword>
<keyword evidence="1" id="KW-0812">Transmembrane</keyword>
<feature type="transmembrane region" description="Helical" evidence="1">
    <location>
        <begin position="58"/>
        <end position="78"/>
    </location>
</feature>
<dbReference type="Proteomes" id="UP001056588">
    <property type="component" value="Chromosome"/>
</dbReference>
<feature type="transmembrane region" description="Helical" evidence="1">
    <location>
        <begin position="33"/>
        <end position="52"/>
    </location>
</feature>
<evidence type="ECO:0000256" key="1">
    <source>
        <dbReference type="SAM" id="Phobius"/>
    </source>
</evidence>
<reference evidence="2" key="3">
    <citation type="submission" date="2017-10" db="EMBL/GenBank/DDBJ databases">
        <authorList>
            <person name="Vrbovska V."/>
            <person name="Kovarovic V."/>
            <person name="Indrakova A."/>
        </authorList>
    </citation>
    <scope>NUCLEOTIDE SEQUENCE</scope>
    <source>
        <strain evidence="2">CCM 8730</strain>
    </source>
</reference>
<dbReference type="RefSeq" id="WP_099089372.1">
    <property type="nucleotide sequence ID" value="NZ_CP093217.1"/>
</dbReference>
<keyword evidence="1" id="KW-1133">Transmembrane helix</keyword>
<protein>
    <submittedName>
        <fullName evidence="2">Uncharacterized protein</fullName>
    </submittedName>
</protein>
<dbReference type="EMBL" id="CP093217">
    <property type="protein sequence ID" value="UQW80644.1"/>
    <property type="molecule type" value="Genomic_DNA"/>
</dbReference>
<reference evidence="2" key="1">
    <citation type="journal article" date="2017" name="Appl. Environ. Microbiol.">
        <title>Staphylococcus edaphicus sp. nov., isolated in Antarctica, harbours mecC gene and genomic islands with suspected role in adaptation to extreme environment.</title>
        <authorList>
            <person name="Pantucek R."/>
            <person name="Sedlacek I."/>
            <person name="Indrakova A."/>
            <person name="Vrbovska V."/>
            <person name="Maslanova I."/>
            <person name="Kovarovic V."/>
            <person name="Svec P."/>
            <person name="Kralova S."/>
            <person name="Kristofova L."/>
            <person name="Keklakova J."/>
            <person name="Petras P."/>
            <person name="Doskar J."/>
        </authorList>
    </citation>
    <scope>NUCLEOTIDE SEQUENCE</scope>
    <source>
        <strain evidence="2">CCM 8730</strain>
    </source>
</reference>
<organism evidence="2 4">
    <name type="scientific">Staphylococcus edaphicus</name>
    <dbReference type="NCBI Taxonomy" id="1955013"/>
    <lineage>
        <taxon>Bacteria</taxon>
        <taxon>Bacillati</taxon>
        <taxon>Bacillota</taxon>
        <taxon>Bacilli</taxon>
        <taxon>Bacillales</taxon>
        <taxon>Staphylococcaceae</taxon>
        <taxon>Staphylococcus</taxon>
    </lineage>
</organism>
<accession>A0A2C6WSF7</accession>
<name>A0A2C6WSF7_9STAP</name>
<dbReference type="EMBL" id="MRZN01000002">
    <property type="protein sequence ID" value="PHK50686.1"/>
    <property type="molecule type" value="Genomic_DNA"/>
</dbReference>
<gene>
    <name evidence="2" type="ORF">BTJ66_02270</name>
    <name evidence="3" type="ORF">MNY58_08560</name>
</gene>
<feature type="transmembrane region" description="Helical" evidence="1">
    <location>
        <begin position="85"/>
        <end position="104"/>
    </location>
</feature>
<evidence type="ECO:0000313" key="2">
    <source>
        <dbReference type="EMBL" id="PHK50686.1"/>
    </source>
</evidence>
<reference evidence="3" key="4">
    <citation type="submission" date="2022-03" db="EMBL/GenBank/DDBJ databases">
        <title>Complete Genome Sequence of Staphylococcus edaphicus strain CCM 8731.</title>
        <authorList>
            <person name="Rimmer C.O."/>
            <person name="Thomas J.C."/>
        </authorList>
    </citation>
    <scope>NUCLEOTIDE SEQUENCE</scope>
    <source>
        <strain evidence="3">CCM 8731</strain>
    </source>
</reference>
<evidence type="ECO:0000313" key="5">
    <source>
        <dbReference type="Proteomes" id="UP001056588"/>
    </source>
</evidence>
<sequence length="106" mass="12072">MYLILSFFTIISALVSLFYTTQYAWLTKSIISYYALSRSIAISLLSISILMLHNQTLLIVMAIIMVFVQILDGIVGLIDKNKFKTYGPFFTGFINAILLIIYLFNV</sequence>
<evidence type="ECO:0000313" key="4">
    <source>
        <dbReference type="Proteomes" id="UP000223828"/>
    </source>
</evidence>
<proteinExistence type="predicted"/>
<keyword evidence="5" id="KW-1185">Reference proteome</keyword>